<dbReference type="PANTHER" id="PTHR30532:SF24">
    <property type="entry name" value="FERRIC ENTEROBACTIN-BINDING PERIPLASMIC PROTEIN FEPB"/>
    <property type="match status" value="1"/>
</dbReference>
<evidence type="ECO:0000256" key="1">
    <source>
        <dbReference type="ARBA" id="ARBA00004196"/>
    </source>
</evidence>
<dbReference type="PANTHER" id="PTHR30532">
    <property type="entry name" value="IRON III DICITRATE-BINDING PERIPLASMIC PROTEIN"/>
    <property type="match status" value="1"/>
</dbReference>
<evidence type="ECO:0000313" key="7">
    <source>
        <dbReference type="Proteomes" id="UP000502331"/>
    </source>
</evidence>
<dbReference type="EMBL" id="CP032549">
    <property type="protein sequence ID" value="QIV87381.1"/>
    <property type="molecule type" value="Genomic_DNA"/>
</dbReference>
<dbReference type="AlphaFoldDB" id="A0A6H0SLD9"/>
<evidence type="ECO:0000256" key="4">
    <source>
        <dbReference type="ARBA" id="ARBA00022729"/>
    </source>
</evidence>
<reference evidence="6 7" key="1">
    <citation type="submission" date="2018-09" db="EMBL/GenBank/DDBJ databases">
        <title>Glutamicibacter mishrai S5-52T (LMG 29155T = KCTC 39846T).</title>
        <authorList>
            <person name="Das S.K."/>
        </authorList>
    </citation>
    <scope>NUCLEOTIDE SEQUENCE [LARGE SCALE GENOMIC DNA]</scope>
    <source>
        <strain evidence="6 7">S5-52</strain>
    </source>
</reference>
<dbReference type="Pfam" id="PF01497">
    <property type="entry name" value="Peripla_BP_2"/>
    <property type="match status" value="1"/>
</dbReference>
<dbReference type="InterPro" id="IPR051313">
    <property type="entry name" value="Bact_iron-sidero_bind"/>
</dbReference>
<dbReference type="InterPro" id="IPR002491">
    <property type="entry name" value="ABC_transptr_periplasmic_BD"/>
</dbReference>
<evidence type="ECO:0000313" key="6">
    <source>
        <dbReference type="EMBL" id="QIV87381.1"/>
    </source>
</evidence>
<proteinExistence type="inferred from homology"/>
<dbReference type="GO" id="GO:1901678">
    <property type="term" value="P:iron coordination entity transport"/>
    <property type="evidence" value="ECO:0007669"/>
    <property type="project" value="UniProtKB-ARBA"/>
</dbReference>
<gene>
    <name evidence="6" type="ORF">D3791_09750</name>
</gene>
<feature type="domain" description="Fe/B12 periplasmic-binding" evidence="5">
    <location>
        <begin position="108"/>
        <end position="382"/>
    </location>
</feature>
<comment type="subcellular location">
    <subcellularLocation>
        <location evidence="1">Cell envelope</location>
    </subcellularLocation>
</comment>
<organism evidence="6 7">
    <name type="scientific">Glutamicibacter mishrai</name>
    <dbReference type="NCBI Taxonomy" id="1775880"/>
    <lineage>
        <taxon>Bacteria</taxon>
        <taxon>Bacillati</taxon>
        <taxon>Actinomycetota</taxon>
        <taxon>Actinomycetes</taxon>
        <taxon>Micrococcales</taxon>
        <taxon>Micrococcaceae</taxon>
        <taxon>Glutamicibacter</taxon>
    </lineage>
</organism>
<evidence type="ECO:0000256" key="3">
    <source>
        <dbReference type="ARBA" id="ARBA00022448"/>
    </source>
</evidence>
<dbReference type="Gene3D" id="3.40.50.1980">
    <property type="entry name" value="Nitrogenase molybdenum iron protein domain"/>
    <property type="match status" value="2"/>
</dbReference>
<dbReference type="Proteomes" id="UP000502331">
    <property type="component" value="Chromosome"/>
</dbReference>
<dbReference type="NCBIfam" id="NF008200">
    <property type="entry name" value="PRK10957.1"/>
    <property type="match status" value="1"/>
</dbReference>
<dbReference type="PROSITE" id="PS50983">
    <property type="entry name" value="FE_B12_PBP"/>
    <property type="match status" value="1"/>
</dbReference>
<keyword evidence="7" id="KW-1185">Reference proteome</keyword>
<protein>
    <submittedName>
        <fullName evidence="6">Fe2+-enterobactin ABC transporter substrate-binding protein</fullName>
    </submittedName>
</protein>
<keyword evidence="4" id="KW-0732">Signal</keyword>
<accession>A0A6H0SLD9</accession>
<name>A0A6H0SLD9_9MICC</name>
<sequence length="386" mass="41480">MEVLIVSEDRRSTRSSNTVVDYGTHCWVLDRHRPTSQGQGVASVHSSLSKTAALLLTCFLALSLGACTSAPTPAAREASTATVEADGWPRMVTDETGDLIKIPSKPKRIVSTSVSVTGTLLSLDAPVVGTAVAPQSPATDKHGFLAQWADVASKHSVDALYEIGSFDLEAIRDRKPDLILLSASGADSELEHLDQLRDIAPALLVDYTEEQWTSLSADLAKATGAEAASTRNNEIIKQRVASLKQSLAISSGTTASILSYDQGNISPVAQSTGPHAQLFEALGFTVVDPPEEFDTSTQEREDFSFTSYDGLAKSLSGEAAFLLSSDPEISEQFSSDESLAHIPSIRQGNVFALQESFLMDFYSAQKILDYFENDFPGLKPETQTQD</sequence>
<evidence type="ECO:0000259" key="5">
    <source>
        <dbReference type="PROSITE" id="PS50983"/>
    </source>
</evidence>
<evidence type="ECO:0000256" key="2">
    <source>
        <dbReference type="ARBA" id="ARBA00008814"/>
    </source>
</evidence>
<comment type="similarity">
    <text evidence="2">Belongs to the bacterial solute-binding protein 8 family.</text>
</comment>
<dbReference type="GO" id="GO:0030288">
    <property type="term" value="C:outer membrane-bounded periplasmic space"/>
    <property type="evidence" value="ECO:0007669"/>
    <property type="project" value="TreeGrafter"/>
</dbReference>
<keyword evidence="3" id="KW-0813">Transport</keyword>
<dbReference type="SUPFAM" id="SSF53807">
    <property type="entry name" value="Helical backbone' metal receptor"/>
    <property type="match status" value="1"/>
</dbReference>